<dbReference type="Gene3D" id="3.40.190.10">
    <property type="entry name" value="Periplasmic binding protein-like II"/>
    <property type="match status" value="2"/>
</dbReference>
<comment type="caution">
    <text evidence="3">The sequence shown here is derived from an EMBL/GenBank/DDBJ whole genome shotgun (WGS) entry which is preliminary data.</text>
</comment>
<gene>
    <name evidence="3" type="ORF">CWI81_05070</name>
</gene>
<reference evidence="3 4" key="1">
    <citation type="journal article" date="2011" name="Front. Microbiol.">
        <title>Genomic signatures of strain selection and enhancement in Bacillus atrophaeus var. globigii, a historical biowarfare simulant.</title>
        <authorList>
            <person name="Gibbons H.S."/>
            <person name="Broomall S.M."/>
            <person name="McNew L.A."/>
            <person name="Daligault H."/>
            <person name="Chapman C."/>
            <person name="Bruce D."/>
            <person name="Karavis M."/>
            <person name="Krepps M."/>
            <person name="McGregor P.A."/>
            <person name="Hong C."/>
            <person name="Park K.H."/>
            <person name="Akmal A."/>
            <person name="Feldman A."/>
            <person name="Lin J.S."/>
            <person name="Chang W.E."/>
            <person name="Higgs B.W."/>
            <person name="Demirev P."/>
            <person name="Lindquist J."/>
            <person name="Liem A."/>
            <person name="Fochler E."/>
            <person name="Read T.D."/>
            <person name="Tapia R."/>
            <person name="Johnson S."/>
            <person name="Bishop-Lilly K.A."/>
            <person name="Detter C."/>
            <person name="Han C."/>
            <person name="Sozhamannan S."/>
            <person name="Rosenzweig C.N."/>
            <person name="Skowronski E.W."/>
        </authorList>
    </citation>
    <scope>NUCLEOTIDE SEQUENCE [LARGE SCALE GENOMIC DNA]</scope>
    <source>
        <strain evidence="3 4">CL-SP19</strain>
    </source>
</reference>
<dbReference type="SMART" id="SM00052">
    <property type="entry name" value="EAL"/>
    <property type="match status" value="1"/>
</dbReference>
<evidence type="ECO:0000313" key="4">
    <source>
        <dbReference type="Proteomes" id="UP000287908"/>
    </source>
</evidence>
<dbReference type="SMART" id="SM00062">
    <property type="entry name" value="PBPb"/>
    <property type="match status" value="1"/>
</dbReference>
<dbReference type="InterPro" id="IPR043128">
    <property type="entry name" value="Rev_trsase/Diguanyl_cyclase"/>
</dbReference>
<dbReference type="SUPFAM" id="SSF141868">
    <property type="entry name" value="EAL domain-like"/>
    <property type="match status" value="1"/>
</dbReference>
<dbReference type="Pfam" id="PF00990">
    <property type="entry name" value="GGDEF"/>
    <property type="match status" value="1"/>
</dbReference>
<dbReference type="SUPFAM" id="SSF53850">
    <property type="entry name" value="Periplasmic binding protein-like II"/>
    <property type="match status" value="1"/>
</dbReference>
<dbReference type="CDD" id="cd13704">
    <property type="entry name" value="PBP2_HisK"/>
    <property type="match status" value="1"/>
</dbReference>
<dbReference type="InterPro" id="IPR000160">
    <property type="entry name" value="GGDEF_dom"/>
</dbReference>
<dbReference type="InterPro" id="IPR001638">
    <property type="entry name" value="Solute-binding_3/MltF_N"/>
</dbReference>
<sequence length="734" mass="81732">MRSLINAVGLIALVAATFLPSSGNTRSNSESPLQNNTILYAGSEYYPPFEWLDDNGDAHGFITDLQRAMAATDNTNIEFQLSSWRAALDAVIEGEADAVALIPSDDRRDFFSFTQPIHYLSHGIFSHTNGSQYTQLSQLAGQTVAVAEGAFAANKLRSLNLDLTMLIAADELDCLSKVANKAADACIEVNITSDQLINRYDLPVTSAGIQFWPQPYAFGVKKGNDELLNHLNNKLATIIVNGQYEAIYKRWEHLLEPRAHGVWNAILNALWFIIPLTLLAFIGLYWSVTLRYKVREKTAALRIELQQNKALQQQIEFNAAHDNITGLYTRTAFFRELDKQLEPDANDHAHAVTLVTIQITNIESMITVFGYETAFNTVAKFGERLKAMRQYTSAHFGSGLFGLTLRDESKMGNVIDALREPLFSKAGEIEPQLAFGIAQSHCAVENIDGAELVRRAITALTAAQKRKIQYCIYSDADEPDVQNLQLLNDFHKFGCQQFVLYFQPQLDIARQNISHAEALIRWQHPSLGLVPPNKFIPLLEESGGIKQLTCWVIQQAVNKIQRAARSDPQNPLKLSVNISSHDLLDEAFLAFVRSAITDINPSQLLFEITESGLIEESSHAKEVIYSLASMGIGCAVDDFGTGYSSLYYLNELSVQEIKLDQVFVQALCNSRRSLTIVKSTINLAHDLGLKTVAEGVEDKQTLDKLTELGCDRIQGFYIAKPMQENELDAFLKKA</sequence>
<dbReference type="SUPFAM" id="SSF55073">
    <property type="entry name" value="Nucleotide cyclase"/>
    <property type="match status" value="1"/>
</dbReference>
<dbReference type="InterPro" id="IPR035919">
    <property type="entry name" value="EAL_sf"/>
</dbReference>
<keyword evidence="4" id="KW-1185">Reference proteome</keyword>
<dbReference type="PROSITE" id="PS50883">
    <property type="entry name" value="EAL"/>
    <property type="match status" value="1"/>
</dbReference>
<dbReference type="InterPro" id="IPR029787">
    <property type="entry name" value="Nucleotide_cyclase"/>
</dbReference>
<dbReference type="GO" id="GO:0071111">
    <property type="term" value="F:cyclic-guanylate-specific phosphodiesterase activity"/>
    <property type="evidence" value="ECO:0007669"/>
    <property type="project" value="InterPro"/>
</dbReference>
<keyword evidence="1" id="KW-1133">Transmembrane helix</keyword>
<dbReference type="Proteomes" id="UP000287908">
    <property type="component" value="Unassembled WGS sequence"/>
</dbReference>
<dbReference type="Gene3D" id="3.20.20.450">
    <property type="entry name" value="EAL domain"/>
    <property type="match status" value="1"/>
</dbReference>
<keyword evidence="1" id="KW-0472">Membrane</keyword>
<dbReference type="EMBL" id="PIQF01000001">
    <property type="protein sequence ID" value="RUO77855.1"/>
    <property type="molecule type" value="Genomic_DNA"/>
</dbReference>
<dbReference type="InterPro" id="IPR001633">
    <property type="entry name" value="EAL_dom"/>
</dbReference>
<accession>A0A432ZIK5</accession>
<organism evidence="3 4">
    <name type="scientific">Idiomarina seosinensis</name>
    <dbReference type="NCBI Taxonomy" id="281739"/>
    <lineage>
        <taxon>Bacteria</taxon>
        <taxon>Pseudomonadati</taxon>
        <taxon>Pseudomonadota</taxon>
        <taxon>Gammaproteobacteria</taxon>
        <taxon>Alteromonadales</taxon>
        <taxon>Idiomarinaceae</taxon>
        <taxon>Idiomarina</taxon>
    </lineage>
</organism>
<feature type="domain" description="EAL" evidence="2">
    <location>
        <begin position="480"/>
        <end position="734"/>
    </location>
</feature>
<proteinExistence type="predicted"/>
<dbReference type="AlphaFoldDB" id="A0A432ZIK5"/>
<dbReference type="Pfam" id="PF00497">
    <property type="entry name" value="SBP_bac_3"/>
    <property type="match status" value="1"/>
</dbReference>
<dbReference type="RefSeq" id="WP_126784193.1">
    <property type="nucleotide sequence ID" value="NZ_PIQF01000001.1"/>
</dbReference>
<dbReference type="PANTHER" id="PTHR33121:SF71">
    <property type="entry name" value="OXYGEN SENSOR PROTEIN DOSP"/>
    <property type="match status" value="1"/>
</dbReference>
<dbReference type="Pfam" id="PF00563">
    <property type="entry name" value="EAL"/>
    <property type="match status" value="1"/>
</dbReference>
<dbReference type="CDD" id="cd01948">
    <property type="entry name" value="EAL"/>
    <property type="match status" value="1"/>
</dbReference>
<dbReference type="Gene3D" id="3.30.70.270">
    <property type="match status" value="1"/>
</dbReference>
<evidence type="ECO:0000256" key="1">
    <source>
        <dbReference type="SAM" id="Phobius"/>
    </source>
</evidence>
<dbReference type="OrthoDB" id="9787514at2"/>
<name>A0A432ZIK5_9GAMM</name>
<keyword evidence="1" id="KW-0812">Transmembrane</keyword>
<protein>
    <submittedName>
        <fullName evidence="3">Diguanylate cyclase</fullName>
    </submittedName>
</protein>
<dbReference type="InterPro" id="IPR050706">
    <property type="entry name" value="Cyclic-di-GMP_PDE-like"/>
</dbReference>
<feature type="transmembrane region" description="Helical" evidence="1">
    <location>
        <begin position="269"/>
        <end position="288"/>
    </location>
</feature>
<evidence type="ECO:0000313" key="3">
    <source>
        <dbReference type="EMBL" id="RUO77855.1"/>
    </source>
</evidence>
<dbReference type="PANTHER" id="PTHR33121">
    <property type="entry name" value="CYCLIC DI-GMP PHOSPHODIESTERASE PDEF"/>
    <property type="match status" value="1"/>
</dbReference>
<dbReference type="SMART" id="SM00267">
    <property type="entry name" value="GGDEF"/>
    <property type="match status" value="1"/>
</dbReference>
<evidence type="ECO:0000259" key="2">
    <source>
        <dbReference type="PROSITE" id="PS50883"/>
    </source>
</evidence>